<organism evidence="1">
    <name type="scientific">Fagus sylvatica</name>
    <name type="common">Beechnut</name>
    <dbReference type="NCBI Taxonomy" id="28930"/>
    <lineage>
        <taxon>Eukaryota</taxon>
        <taxon>Viridiplantae</taxon>
        <taxon>Streptophyta</taxon>
        <taxon>Embryophyta</taxon>
        <taxon>Tracheophyta</taxon>
        <taxon>Spermatophyta</taxon>
        <taxon>Magnoliopsida</taxon>
        <taxon>eudicotyledons</taxon>
        <taxon>Gunneridae</taxon>
        <taxon>Pentapetalae</taxon>
        <taxon>rosids</taxon>
        <taxon>fabids</taxon>
        <taxon>Fagales</taxon>
        <taxon>Fagaceae</taxon>
        <taxon>Fagus</taxon>
    </lineage>
</organism>
<evidence type="ECO:0000313" key="1">
    <source>
        <dbReference type="EMBL" id="SPD14353.1"/>
    </source>
</evidence>
<protein>
    <recommendedName>
        <fullName evidence="2">Reverse transcriptase domain-containing protein</fullName>
    </recommendedName>
</protein>
<reference evidence="1" key="1">
    <citation type="submission" date="2018-02" db="EMBL/GenBank/DDBJ databases">
        <authorList>
            <person name="Cohen D.B."/>
            <person name="Kent A.D."/>
        </authorList>
    </citation>
    <scope>NUCLEOTIDE SEQUENCE</scope>
</reference>
<sequence length="186" mass="20023">MFFADDTLVFCGAARDQLHHLKGVLLCFEAVSRLHINLGKSEIVPVGPVPDVEALVQVLGGRIASLPMKSLYVSMVVIGMGGILRRVREGMESVYGSTFNLVGLGFLEGKEDGKGSAEVGVMLHDFLHVWDFLGYASNGLCSFALLEEEGACSFSLECNSFVFNVALVAGEESNGPLKILNVILRN</sequence>
<evidence type="ECO:0008006" key="2">
    <source>
        <dbReference type="Google" id="ProtNLM"/>
    </source>
</evidence>
<dbReference type="EMBL" id="OIVN01003913">
    <property type="protein sequence ID" value="SPD14353.1"/>
    <property type="molecule type" value="Genomic_DNA"/>
</dbReference>
<proteinExistence type="predicted"/>
<gene>
    <name evidence="1" type="ORF">FSB_LOCUS42235</name>
</gene>
<accession>A0A2N9HRH5</accession>
<dbReference type="AlphaFoldDB" id="A0A2N9HRH5"/>
<name>A0A2N9HRH5_FAGSY</name>